<keyword evidence="3 6" id="KW-0812">Transmembrane</keyword>
<dbReference type="CDD" id="cd10432">
    <property type="entry name" value="BI-1-like_bacterial"/>
    <property type="match status" value="1"/>
</dbReference>
<evidence type="ECO:0000256" key="3">
    <source>
        <dbReference type="ARBA" id="ARBA00022692"/>
    </source>
</evidence>
<protein>
    <submittedName>
        <fullName evidence="7">Inner membrane protein YbhL</fullName>
    </submittedName>
</protein>
<proteinExistence type="inferred from homology"/>
<reference evidence="7" key="2">
    <citation type="submission" date="2021-08" db="EMBL/GenBank/DDBJ databases">
        <authorList>
            <person name="Tani A."/>
            <person name="Ola A."/>
            <person name="Ogura Y."/>
            <person name="Katsura K."/>
            <person name="Hayashi T."/>
        </authorList>
    </citation>
    <scope>NUCLEOTIDE SEQUENCE</scope>
    <source>
        <strain evidence="7">DSM 17168</strain>
    </source>
</reference>
<keyword evidence="4 6" id="KW-1133">Transmembrane helix</keyword>
<reference evidence="7" key="1">
    <citation type="journal article" date="2021" name="Front. Microbiol.">
        <title>Comprehensive Comparative Genomics and Phenotyping of Methylobacterium Species.</title>
        <authorList>
            <person name="Alessa O."/>
            <person name="Ogura Y."/>
            <person name="Fujitani Y."/>
            <person name="Takami H."/>
            <person name="Hayashi T."/>
            <person name="Sahin N."/>
            <person name="Tani A."/>
        </authorList>
    </citation>
    <scope>NUCLEOTIDE SEQUENCE</scope>
    <source>
        <strain evidence="7">DSM 17168</strain>
    </source>
</reference>
<comment type="caution">
    <text evidence="7">The sequence shown here is derived from an EMBL/GenBank/DDBJ whole genome shotgun (WGS) entry which is preliminary data.</text>
</comment>
<comment type="subcellular location">
    <subcellularLocation>
        <location evidence="1">Membrane</location>
        <topology evidence="1">Multi-pass membrane protein</topology>
    </subcellularLocation>
</comment>
<dbReference type="Pfam" id="PF01027">
    <property type="entry name" value="Bax1-I"/>
    <property type="match status" value="1"/>
</dbReference>
<evidence type="ECO:0000256" key="2">
    <source>
        <dbReference type="ARBA" id="ARBA00010350"/>
    </source>
</evidence>
<feature type="transmembrane region" description="Helical" evidence="6">
    <location>
        <begin position="246"/>
        <end position="266"/>
    </location>
</feature>
<evidence type="ECO:0000313" key="7">
    <source>
        <dbReference type="EMBL" id="GJE01880.1"/>
    </source>
</evidence>
<feature type="transmembrane region" description="Helical" evidence="6">
    <location>
        <begin position="208"/>
        <end position="225"/>
    </location>
</feature>
<accession>A0ABQ4SJG0</accession>
<feature type="transmembrane region" description="Helical" evidence="6">
    <location>
        <begin position="127"/>
        <end position="145"/>
    </location>
</feature>
<feature type="transmembrane region" description="Helical" evidence="6">
    <location>
        <begin position="183"/>
        <end position="202"/>
    </location>
</feature>
<feature type="transmembrane region" description="Helical" evidence="6">
    <location>
        <begin position="40"/>
        <end position="58"/>
    </location>
</feature>
<dbReference type="PANTHER" id="PTHR23291:SF50">
    <property type="entry name" value="PROTEIN LIFEGUARD 4"/>
    <property type="match status" value="1"/>
</dbReference>
<evidence type="ECO:0000256" key="1">
    <source>
        <dbReference type="ARBA" id="ARBA00004141"/>
    </source>
</evidence>
<dbReference type="EMBL" id="BPQQ01000043">
    <property type="protein sequence ID" value="GJE01880.1"/>
    <property type="molecule type" value="Genomic_DNA"/>
</dbReference>
<feature type="transmembrane region" description="Helical" evidence="6">
    <location>
        <begin position="151"/>
        <end position="171"/>
    </location>
</feature>
<evidence type="ECO:0000256" key="6">
    <source>
        <dbReference type="RuleBase" id="RU004379"/>
    </source>
</evidence>
<feature type="transmembrane region" description="Helical" evidence="6">
    <location>
        <begin position="98"/>
        <end position="115"/>
    </location>
</feature>
<comment type="similarity">
    <text evidence="2 6">Belongs to the BI1 family.</text>
</comment>
<name>A0ABQ4SJG0_9HYPH</name>
<dbReference type="InterPro" id="IPR006214">
    <property type="entry name" value="Bax_inhibitor_1-related"/>
</dbReference>
<gene>
    <name evidence="7" type="primary">ybhL_3</name>
    <name evidence="7" type="ORF">GMJLKIPL_3817</name>
</gene>
<dbReference type="Proteomes" id="UP001055153">
    <property type="component" value="Unassembled WGS sequence"/>
</dbReference>
<keyword evidence="8" id="KW-1185">Reference proteome</keyword>
<dbReference type="PANTHER" id="PTHR23291">
    <property type="entry name" value="BAX INHIBITOR-RELATED"/>
    <property type="match status" value="1"/>
</dbReference>
<evidence type="ECO:0000313" key="8">
    <source>
        <dbReference type="Proteomes" id="UP001055153"/>
    </source>
</evidence>
<dbReference type="RefSeq" id="WP_238237088.1">
    <property type="nucleotide sequence ID" value="NZ_BPQQ01000043.1"/>
</dbReference>
<evidence type="ECO:0000256" key="5">
    <source>
        <dbReference type="ARBA" id="ARBA00023136"/>
    </source>
</evidence>
<sequence>MAFENSPFRQGGASGYGAPTGYARGQVEVDQGLRAFMLGVYNNMVLGLAVSALVALGVNKLATTTVAAEAARNSAGQVIRLGGSYLTQFGATLYTTPLMWVVALAPLAFIFVFSFRMDRMSSASARTTFLAFAAVMGASLSTLLLRYTGASVVQVFFITAAAFGGLSLYGYTTSRSLSGMGSFLVMGLIGLVIASLVNIFLASSALQFAISVIGVLIFAGLTAYDTQKLKEMYLYGNLDQEAAAKVSVFGALTLYLDFINMFQFLLSLVGQRNE</sequence>
<organism evidence="7 8">
    <name type="scientific">Methylobacterium isbiliense</name>
    <dbReference type="NCBI Taxonomy" id="315478"/>
    <lineage>
        <taxon>Bacteria</taxon>
        <taxon>Pseudomonadati</taxon>
        <taxon>Pseudomonadota</taxon>
        <taxon>Alphaproteobacteria</taxon>
        <taxon>Hyphomicrobiales</taxon>
        <taxon>Methylobacteriaceae</taxon>
        <taxon>Methylobacterium</taxon>
    </lineage>
</organism>
<keyword evidence="5 6" id="KW-0472">Membrane</keyword>
<evidence type="ECO:0000256" key="4">
    <source>
        <dbReference type="ARBA" id="ARBA00022989"/>
    </source>
</evidence>